<protein>
    <recommendedName>
        <fullName evidence="3">MbtH-like domain-containing protein</fullName>
    </recommendedName>
</protein>
<name>A0AAU2JR15_9ACTN</name>
<evidence type="ECO:0008006" key="3">
    <source>
        <dbReference type="Google" id="ProtNLM"/>
    </source>
</evidence>
<organism evidence="2">
    <name type="scientific">Streptomyces sp. NBC_00049</name>
    <dbReference type="NCBI Taxonomy" id="2903617"/>
    <lineage>
        <taxon>Bacteria</taxon>
        <taxon>Bacillati</taxon>
        <taxon>Actinomycetota</taxon>
        <taxon>Actinomycetes</taxon>
        <taxon>Kitasatosporales</taxon>
        <taxon>Streptomycetaceae</taxon>
        <taxon>Streptomyces</taxon>
    </lineage>
</organism>
<reference evidence="2" key="1">
    <citation type="submission" date="2022-10" db="EMBL/GenBank/DDBJ databases">
        <title>The complete genomes of actinobacterial strains from the NBC collection.</title>
        <authorList>
            <person name="Joergensen T.S."/>
            <person name="Alvarez Arevalo M."/>
            <person name="Sterndorff E.B."/>
            <person name="Faurdal D."/>
            <person name="Vuksanovic O."/>
            <person name="Mourched A.-S."/>
            <person name="Charusanti P."/>
            <person name="Shaw S."/>
            <person name="Blin K."/>
            <person name="Weber T."/>
        </authorList>
    </citation>
    <scope>NUCLEOTIDE SEQUENCE</scope>
    <source>
        <strain evidence="2">NBC_00049</strain>
    </source>
</reference>
<dbReference type="EMBL" id="CP108264">
    <property type="protein sequence ID" value="WTU74377.1"/>
    <property type="molecule type" value="Genomic_DNA"/>
</dbReference>
<feature type="region of interest" description="Disordered" evidence="1">
    <location>
        <begin position="59"/>
        <end position="107"/>
    </location>
</feature>
<feature type="compositionally biased region" description="Low complexity" evidence="1">
    <location>
        <begin position="83"/>
        <end position="99"/>
    </location>
</feature>
<evidence type="ECO:0000313" key="2">
    <source>
        <dbReference type="EMBL" id="WTU74377.1"/>
    </source>
</evidence>
<accession>A0AAU2JR15</accession>
<gene>
    <name evidence="2" type="ORF">OG327_14190</name>
</gene>
<sequence>MPPLGADHRLSVVAVFAGPQAEWDQQGCEHVVCMCSTPVCLSLPGRLILAVRRAMGQWWPDAPQPPPGRGRGLRRVREGRGVGPQAATATGSAVGAGSSSREDEAEA</sequence>
<evidence type="ECO:0000256" key="1">
    <source>
        <dbReference type="SAM" id="MobiDB-lite"/>
    </source>
</evidence>
<dbReference type="AlphaFoldDB" id="A0AAU2JR15"/>
<proteinExistence type="predicted"/>